<evidence type="ECO:0000313" key="8">
    <source>
        <dbReference type="Proteomes" id="UP000184225"/>
    </source>
</evidence>
<feature type="transmembrane region" description="Helical" evidence="6">
    <location>
        <begin position="115"/>
        <end position="135"/>
    </location>
</feature>
<name>A0A1M6BUM2_9FLAO</name>
<accession>A0A1M6BUM2</accession>
<dbReference type="Proteomes" id="UP000184225">
    <property type="component" value="Unassembled WGS sequence"/>
</dbReference>
<dbReference type="OrthoDB" id="88014at2"/>
<dbReference type="RefSeq" id="WP_073148442.1">
    <property type="nucleotide sequence ID" value="NZ_FQYY01000002.1"/>
</dbReference>
<feature type="transmembrane region" description="Helical" evidence="6">
    <location>
        <begin position="387"/>
        <end position="410"/>
    </location>
</feature>
<feature type="transmembrane region" description="Helical" evidence="6">
    <location>
        <begin position="422"/>
        <end position="441"/>
    </location>
</feature>
<feature type="transmembrane region" description="Helical" evidence="6">
    <location>
        <begin position="12"/>
        <end position="32"/>
    </location>
</feature>
<feature type="transmembrane region" description="Helical" evidence="6">
    <location>
        <begin position="359"/>
        <end position="381"/>
    </location>
</feature>
<protein>
    <submittedName>
        <fullName evidence="7">Membrane protein involved in the export of O-antigen and teichoic acid</fullName>
    </submittedName>
</protein>
<dbReference type="EMBL" id="FQYY01000002">
    <property type="protein sequence ID" value="SHI52440.1"/>
    <property type="molecule type" value="Genomic_DNA"/>
</dbReference>
<evidence type="ECO:0000256" key="6">
    <source>
        <dbReference type="SAM" id="Phobius"/>
    </source>
</evidence>
<feature type="transmembrane region" description="Helical" evidence="6">
    <location>
        <begin position="155"/>
        <end position="172"/>
    </location>
</feature>
<comment type="subcellular location">
    <subcellularLocation>
        <location evidence="1">Cell membrane</location>
        <topology evidence="1">Multi-pass membrane protein</topology>
    </subcellularLocation>
</comment>
<reference evidence="7 8" key="1">
    <citation type="submission" date="2016-11" db="EMBL/GenBank/DDBJ databases">
        <authorList>
            <person name="Jaros S."/>
            <person name="Januszkiewicz K."/>
            <person name="Wedrychowicz H."/>
        </authorList>
    </citation>
    <scope>NUCLEOTIDE SEQUENCE [LARGE SCALE GENOMIC DNA]</scope>
    <source>
        <strain evidence="7 8">DSM 21425</strain>
    </source>
</reference>
<feature type="transmembrane region" description="Helical" evidence="6">
    <location>
        <begin position="293"/>
        <end position="315"/>
    </location>
</feature>
<feature type="transmembrane region" description="Helical" evidence="6">
    <location>
        <begin position="178"/>
        <end position="196"/>
    </location>
</feature>
<evidence type="ECO:0000256" key="3">
    <source>
        <dbReference type="ARBA" id="ARBA00022692"/>
    </source>
</evidence>
<feature type="transmembrane region" description="Helical" evidence="6">
    <location>
        <begin position="80"/>
        <end position="103"/>
    </location>
</feature>
<feature type="transmembrane region" description="Helical" evidence="6">
    <location>
        <begin position="216"/>
        <end position="234"/>
    </location>
</feature>
<keyword evidence="2" id="KW-1003">Cell membrane</keyword>
<organism evidence="7 8">
    <name type="scientific">Mesonia phycicola</name>
    <dbReference type="NCBI Taxonomy" id="579105"/>
    <lineage>
        <taxon>Bacteria</taxon>
        <taxon>Pseudomonadati</taxon>
        <taxon>Bacteroidota</taxon>
        <taxon>Flavobacteriia</taxon>
        <taxon>Flavobacteriales</taxon>
        <taxon>Flavobacteriaceae</taxon>
        <taxon>Mesonia</taxon>
    </lineage>
</organism>
<dbReference type="PANTHER" id="PTHR30250:SF11">
    <property type="entry name" value="O-ANTIGEN TRANSPORTER-RELATED"/>
    <property type="match status" value="1"/>
</dbReference>
<dbReference type="STRING" id="579105.SAMN04488096_102229"/>
<gene>
    <name evidence="7" type="ORF">SAMN04488096_102229</name>
</gene>
<evidence type="ECO:0000313" key="7">
    <source>
        <dbReference type="EMBL" id="SHI52440.1"/>
    </source>
</evidence>
<feature type="transmembrane region" description="Helical" evidence="6">
    <location>
        <begin position="327"/>
        <end position="347"/>
    </location>
</feature>
<evidence type="ECO:0000256" key="4">
    <source>
        <dbReference type="ARBA" id="ARBA00022989"/>
    </source>
</evidence>
<dbReference type="InterPro" id="IPR050833">
    <property type="entry name" value="Poly_Biosynth_Transport"/>
</dbReference>
<feature type="transmembrane region" description="Helical" evidence="6">
    <location>
        <begin position="38"/>
        <end position="59"/>
    </location>
</feature>
<evidence type="ECO:0000256" key="2">
    <source>
        <dbReference type="ARBA" id="ARBA00022475"/>
    </source>
</evidence>
<keyword evidence="4 6" id="KW-1133">Transmembrane helix</keyword>
<feature type="transmembrane region" description="Helical" evidence="6">
    <location>
        <begin position="447"/>
        <end position="469"/>
    </location>
</feature>
<sequence>MGLVLKQSISNMITTYIGFAIGAVNVLFLYPHFLKPEYYGLITFLLSASTLVWPIMSFGAPNTMIKFYSAFESQIQKNRLLTVMLVIPLLVSMVIGSFGVLFYQSLLNYFENNKAVQNYIVFIYVISIAIAYFEVFYSWAKLTYKSVFGNFMKEVFHRVGVTVLLLAVYFDYLNLDGFIYFLTAIYVIRMFILMIYAFKLLPPKLDFKLPEQISRILKYSVLILIAGSISTALLDLDKVMIEHYLPIKLVSVYSIAVYIASVIAVPARAMKQITSPITASLLNQKKKVELNDLYQKTSSSLLLVSGLIFILIVVNVNKLYELIPAEYQIEVGLIVLLCAIKLYENFLGNNNSILFNSDYYRLVLIIGVVIVLLAIILNITFIPLWGIWGAAIATFSTFFTFFSIKLYLVYKKFGMHPFNKKTLPIVVLITITSLLLFQININLHPLFAIAIKSILACVLYGFIVYQFNFSEDLNSILKKYKKK</sequence>
<keyword evidence="5 6" id="KW-0472">Membrane</keyword>
<proteinExistence type="predicted"/>
<keyword evidence="3 6" id="KW-0812">Transmembrane</keyword>
<evidence type="ECO:0000256" key="5">
    <source>
        <dbReference type="ARBA" id="ARBA00023136"/>
    </source>
</evidence>
<dbReference type="GO" id="GO:0005886">
    <property type="term" value="C:plasma membrane"/>
    <property type="evidence" value="ECO:0007669"/>
    <property type="project" value="UniProtKB-SubCell"/>
</dbReference>
<dbReference type="AlphaFoldDB" id="A0A1M6BUM2"/>
<feature type="transmembrane region" description="Helical" evidence="6">
    <location>
        <begin position="246"/>
        <end position="265"/>
    </location>
</feature>
<evidence type="ECO:0000256" key="1">
    <source>
        <dbReference type="ARBA" id="ARBA00004651"/>
    </source>
</evidence>
<dbReference type="PANTHER" id="PTHR30250">
    <property type="entry name" value="PST FAMILY PREDICTED COLANIC ACID TRANSPORTER"/>
    <property type="match status" value="1"/>
</dbReference>
<keyword evidence="8" id="KW-1185">Reference proteome</keyword>